<keyword evidence="1" id="KW-0812">Transmembrane</keyword>
<reference evidence="5" key="2">
    <citation type="submission" date="2017-09" db="EMBL/GenBank/DDBJ databases">
        <title>FDA dAtabase for Regulatory Grade micrObial Sequences (FDA-ARGOS): Supporting development and validation of Infectious Disease Dx tests.</title>
        <authorList>
            <person name="Minogue T."/>
            <person name="Wolcott M."/>
            <person name="Wasieloski L."/>
            <person name="Aguilar W."/>
            <person name="Moore D."/>
            <person name="Tallon L."/>
            <person name="Sadzewicz L."/>
            <person name="Ott S."/>
            <person name="Zhao X."/>
            <person name="Nagaraj S."/>
            <person name="Vavikolanu K."/>
            <person name="Aluvathingal J."/>
            <person name="Nadendla S."/>
            <person name="Sichtig H."/>
        </authorList>
    </citation>
    <scope>NUCLEOTIDE SEQUENCE [LARGE SCALE GENOMIC DNA]</scope>
    <source>
        <strain evidence="5">FDAARGOS_369</strain>
    </source>
</reference>
<dbReference type="Proteomes" id="UP000218628">
    <property type="component" value="Chromosome"/>
</dbReference>
<keyword evidence="1" id="KW-0472">Membrane</keyword>
<dbReference type="EMBL" id="CP023510">
    <property type="protein sequence ID" value="ATF62656.1"/>
    <property type="molecule type" value="Genomic_DNA"/>
</dbReference>
<dbReference type="EMBL" id="CP023510">
    <property type="protein sequence ID" value="ATF62915.1"/>
    <property type="molecule type" value="Genomic_DNA"/>
</dbReference>
<name>A0A291DEJ6_9MICC</name>
<dbReference type="AlphaFoldDB" id="A0A291DEJ6"/>
<organism evidence="3 5">
    <name type="scientific">Rothia mucilaginosa</name>
    <dbReference type="NCBI Taxonomy" id="43675"/>
    <lineage>
        <taxon>Bacteria</taxon>
        <taxon>Bacillati</taxon>
        <taxon>Actinomycetota</taxon>
        <taxon>Actinomycetes</taxon>
        <taxon>Micrococcales</taxon>
        <taxon>Micrococcaceae</taxon>
        <taxon>Rothia</taxon>
    </lineage>
</organism>
<keyword evidence="1" id="KW-1133">Transmembrane helix</keyword>
<evidence type="ECO:0000256" key="1">
    <source>
        <dbReference type="SAM" id="Phobius"/>
    </source>
</evidence>
<evidence type="ECO:0000313" key="4">
    <source>
        <dbReference type="EMBL" id="ATF63120.1"/>
    </source>
</evidence>
<evidence type="ECO:0000313" key="3">
    <source>
        <dbReference type="EMBL" id="ATF62915.1"/>
    </source>
</evidence>
<dbReference type="EMBL" id="CP023510">
    <property type="protein sequence ID" value="ATF63120.1"/>
    <property type="molecule type" value="Genomic_DNA"/>
</dbReference>
<reference evidence="3" key="1">
    <citation type="submission" date="2017-09" db="EMBL/GenBank/DDBJ databases">
        <title>FDA dAtabase for Regulatory Grade micrObial Sequences (FDA-ARGOS): Supporting development and validation of Infectious Disease Dx tests.</title>
        <authorList>
            <person name="Campos J."/>
            <person name="Goldberg B."/>
            <person name="Tallon L."/>
            <person name="Sadzewicz L."/>
            <person name="Ott S."/>
            <person name="Zhao X."/>
            <person name="Nagaraj S."/>
            <person name="Vavikolanu K."/>
            <person name="Aluvathingal J."/>
            <person name="Nadendla S."/>
            <person name="Geyer C."/>
            <person name="Nandy P."/>
            <person name="Hobson J."/>
            <person name="Sichtig H."/>
        </authorList>
    </citation>
    <scope>NUCLEOTIDE SEQUENCE</scope>
    <source>
        <strain evidence="3">FDAARGOS_369</strain>
    </source>
</reference>
<evidence type="ECO:0000313" key="2">
    <source>
        <dbReference type="EMBL" id="ATF62656.1"/>
    </source>
</evidence>
<evidence type="ECO:0000313" key="5">
    <source>
        <dbReference type="Proteomes" id="UP000218628"/>
    </source>
</evidence>
<feature type="transmembrane region" description="Helical" evidence="1">
    <location>
        <begin position="6"/>
        <end position="22"/>
    </location>
</feature>
<gene>
    <name evidence="2" type="ORF">CO690_02775</name>
    <name evidence="3" type="ORF">CO690_04155</name>
    <name evidence="4" type="ORF">CO690_05275</name>
</gene>
<sequence>MLPASVGWVVLLMGGMLVLGWMRRIVGFWGNTCVLFLCLPGMVMMQVFLFVLLLCCGLLFENYIVDASIFWNLR</sequence>
<protein>
    <submittedName>
        <fullName evidence="3">Uncharacterized protein</fullName>
    </submittedName>
</protein>
<accession>A0A291DEJ6</accession>
<proteinExistence type="predicted"/>
<feature type="transmembrane region" description="Helical" evidence="1">
    <location>
        <begin position="34"/>
        <end position="60"/>
    </location>
</feature>